<dbReference type="Gene3D" id="3.30.210.10">
    <property type="entry name" value="DNA polymerase, thumb domain"/>
    <property type="match status" value="1"/>
</dbReference>
<dbReference type="EMBL" id="MPUH01000437">
    <property type="protein sequence ID" value="OMJ80130.1"/>
    <property type="molecule type" value="Genomic_DNA"/>
</dbReference>
<keyword evidence="4 12" id="KW-0548">Nucleotidyltransferase</keyword>
<dbReference type="Proteomes" id="UP000187209">
    <property type="component" value="Unassembled WGS sequence"/>
</dbReference>
<dbReference type="InterPro" id="IPR029398">
    <property type="entry name" value="PolB_thumb"/>
</dbReference>
<feature type="active site" description="Nucleophile; Schiff-base intermediate with DNA; for 5'-dRP lyase activity" evidence="11">
    <location>
        <position position="236"/>
    </location>
</feature>
<dbReference type="Pfam" id="PF10391">
    <property type="entry name" value="DNA_pol_lambd_f"/>
    <property type="match status" value="1"/>
</dbReference>
<dbReference type="SUPFAM" id="SSF52113">
    <property type="entry name" value="BRCT domain"/>
    <property type="match status" value="1"/>
</dbReference>
<evidence type="ECO:0000256" key="9">
    <source>
        <dbReference type="ARBA" id="ARBA00023239"/>
    </source>
</evidence>
<dbReference type="InterPro" id="IPR028207">
    <property type="entry name" value="DNA_pol_B_palm_palm"/>
</dbReference>
<reference evidence="14 15" key="1">
    <citation type="submission" date="2016-11" db="EMBL/GenBank/DDBJ databases">
        <title>The macronuclear genome of Stentor coeruleus: a giant cell with tiny introns.</title>
        <authorList>
            <person name="Slabodnick M."/>
            <person name="Ruby J.G."/>
            <person name="Reiff S.B."/>
            <person name="Swart E.C."/>
            <person name="Gosai S."/>
            <person name="Prabakaran S."/>
            <person name="Witkowska E."/>
            <person name="Larue G.E."/>
            <person name="Fisher S."/>
            <person name="Freeman R.M."/>
            <person name="Gunawardena J."/>
            <person name="Chu W."/>
            <person name="Stover N.A."/>
            <person name="Gregory B.D."/>
            <person name="Nowacki M."/>
            <person name="Derisi J."/>
            <person name="Roy S.W."/>
            <person name="Marshall W.F."/>
            <person name="Sood P."/>
        </authorList>
    </citation>
    <scope>NUCLEOTIDE SEQUENCE [LARGE SCALE GENOMIC DNA]</scope>
    <source>
        <strain evidence="14">WM001</strain>
    </source>
</reference>
<dbReference type="FunFam" id="1.10.150.110:FF:000005">
    <property type="entry name" value="DNA polymerase POL4"/>
    <property type="match status" value="1"/>
</dbReference>
<dbReference type="OrthoDB" id="205514at2759"/>
<keyword evidence="6 12" id="KW-0227">DNA damage</keyword>
<feature type="domain" description="BRCT" evidence="13">
    <location>
        <begin position="1"/>
        <end position="100"/>
    </location>
</feature>
<evidence type="ECO:0000256" key="7">
    <source>
        <dbReference type="ARBA" id="ARBA00022932"/>
    </source>
</evidence>
<dbReference type="InterPro" id="IPR027421">
    <property type="entry name" value="DNA_pol_lamdba_lyase_dom_sf"/>
</dbReference>
<evidence type="ECO:0000256" key="10">
    <source>
        <dbReference type="ARBA" id="ARBA00049244"/>
    </source>
</evidence>
<dbReference type="Gene3D" id="3.40.50.10190">
    <property type="entry name" value="BRCT domain"/>
    <property type="match status" value="1"/>
</dbReference>
<name>A0A1R2BTP8_9CILI</name>
<evidence type="ECO:0000259" key="13">
    <source>
        <dbReference type="PROSITE" id="PS50172"/>
    </source>
</evidence>
<dbReference type="PRINTS" id="PR00869">
    <property type="entry name" value="DNAPOLX"/>
</dbReference>
<evidence type="ECO:0000256" key="3">
    <source>
        <dbReference type="ARBA" id="ARBA00022679"/>
    </source>
</evidence>
<dbReference type="Gene3D" id="1.10.150.110">
    <property type="entry name" value="DNA polymerase beta, N-terminal domain-like"/>
    <property type="match status" value="1"/>
</dbReference>
<dbReference type="PROSITE" id="PS50172">
    <property type="entry name" value="BRCT"/>
    <property type="match status" value="1"/>
</dbReference>
<dbReference type="Gene3D" id="3.30.460.10">
    <property type="entry name" value="Beta Polymerase, domain 2"/>
    <property type="match status" value="1"/>
</dbReference>
<evidence type="ECO:0000256" key="12">
    <source>
        <dbReference type="RuleBase" id="RU366014"/>
    </source>
</evidence>
<keyword evidence="7 12" id="KW-0239">DNA-directed DNA polymerase</keyword>
<keyword evidence="5" id="KW-0235">DNA replication</keyword>
<dbReference type="SUPFAM" id="SSF81585">
    <property type="entry name" value="PsbU/PolX domain-like"/>
    <property type="match status" value="1"/>
</dbReference>
<dbReference type="InterPro" id="IPR022312">
    <property type="entry name" value="DNA_pol_X"/>
</dbReference>
<organism evidence="14 15">
    <name type="scientific">Stentor coeruleus</name>
    <dbReference type="NCBI Taxonomy" id="5963"/>
    <lineage>
        <taxon>Eukaryota</taxon>
        <taxon>Sar</taxon>
        <taxon>Alveolata</taxon>
        <taxon>Ciliophora</taxon>
        <taxon>Postciliodesmatophora</taxon>
        <taxon>Heterotrichea</taxon>
        <taxon>Heterotrichida</taxon>
        <taxon>Stentoridae</taxon>
        <taxon>Stentor</taxon>
    </lineage>
</organism>
<keyword evidence="8 12" id="KW-0234">DNA repair</keyword>
<comment type="cofactor">
    <cofactor evidence="1">
        <name>Mn(2+)</name>
        <dbReference type="ChEBI" id="CHEBI:29035"/>
    </cofactor>
</comment>
<dbReference type="GO" id="GO:0003677">
    <property type="term" value="F:DNA binding"/>
    <property type="evidence" value="ECO:0007669"/>
    <property type="project" value="UniProtKB-UniRule"/>
</dbReference>
<keyword evidence="3 12" id="KW-0808">Transferase</keyword>
<dbReference type="Gene3D" id="1.10.150.20">
    <property type="entry name" value="5' to 3' exonuclease, C-terminal subdomain"/>
    <property type="match status" value="1"/>
</dbReference>
<dbReference type="GO" id="GO:0016829">
    <property type="term" value="F:lyase activity"/>
    <property type="evidence" value="ECO:0007669"/>
    <property type="project" value="UniProtKB-KW"/>
</dbReference>
<dbReference type="SUPFAM" id="SSF81301">
    <property type="entry name" value="Nucleotidyltransferase"/>
    <property type="match status" value="1"/>
</dbReference>
<dbReference type="InterPro" id="IPR002008">
    <property type="entry name" value="DNA_pol_X_beta-like"/>
</dbReference>
<gene>
    <name evidence="14" type="ORF">SteCoe_19671</name>
</gene>
<evidence type="ECO:0000256" key="2">
    <source>
        <dbReference type="ARBA" id="ARBA00022634"/>
    </source>
</evidence>
<comment type="function">
    <text evidence="12">DNA polymerase that functions in several pathways of DNA repair. Involved in base excision repair (BER) responsible for repair of lesions that give rise to abasic (AP) sites in DNA. Also contributes to DNA double-strand break repair by non-homologous end joining and homologous recombination. Has both template-dependent and template-independent (terminal transferase) DNA polymerase activities. Has also a 5'-deoxyribose-5-phosphate lyase (dRP lyase) activity.</text>
</comment>
<evidence type="ECO:0000256" key="1">
    <source>
        <dbReference type="ARBA" id="ARBA00001936"/>
    </source>
</evidence>
<dbReference type="GO" id="GO:0005634">
    <property type="term" value="C:nucleus"/>
    <property type="evidence" value="ECO:0007669"/>
    <property type="project" value="UniProtKB-SubCell"/>
</dbReference>
<evidence type="ECO:0000256" key="11">
    <source>
        <dbReference type="PIRSR" id="PIRSR622312-50"/>
    </source>
</evidence>
<dbReference type="CDD" id="cd00027">
    <property type="entry name" value="BRCT"/>
    <property type="match status" value="1"/>
</dbReference>
<dbReference type="InterPro" id="IPR001357">
    <property type="entry name" value="BRCT_dom"/>
</dbReference>
<dbReference type="InterPro" id="IPR018944">
    <property type="entry name" value="DNA_pol_lambd_fingers_domain"/>
</dbReference>
<comment type="catalytic activity">
    <reaction evidence="10 12">
        <text>DNA(n) + a 2'-deoxyribonucleoside 5'-triphosphate = DNA(n+1) + diphosphate</text>
        <dbReference type="Rhea" id="RHEA:22508"/>
        <dbReference type="Rhea" id="RHEA-COMP:17339"/>
        <dbReference type="Rhea" id="RHEA-COMP:17340"/>
        <dbReference type="ChEBI" id="CHEBI:33019"/>
        <dbReference type="ChEBI" id="CHEBI:61560"/>
        <dbReference type="ChEBI" id="CHEBI:173112"/>
        <dbReference type="EC" id="2.7.7.7"/>
    </reaction>
</comment>
<keyword evidence="2" id="KW-0237">DNA synthesis</keyword>
<dbReference type="AlphaFoldDB" id="A0A1R2BTP8"/>
<dbReference type="Pfam" id="PF14792">
    <property type="entry name" value="DNA_pol_B_palm"/>
    <property type="match status" value="1"/>
</dbReference>
<comment type="subcellular location">
    <subcellularLocation>
        <location evidence="12">Nucleus</location>
    </subcellularLocation>
</comment>
<accession>A0A1R2BTP8</accession>
<keyword evidence="9" id="KW-0456">Lyase</keyword>
<dbReference type="InterPro" id="IPR010996">
    <property type="entry name" value="HHH_MUS81"/>
</dbReference>
<dbReference type="Pfam" id="PF14716">
    <property type="entry name" value="HHH_8"/>
    <property type="match status" value="1"/>
</dbReference>
<keyword evidence="12" id="KW-0539">Nucleus</keyword>
<dbReference type="InterPro" id="IPR043519">
    <property type="entry name" value="NT_sf"/>
</dbReference>
<dbReference type="EC" id="2.7.7.7" evidence="12"/>
<comment type="similarity">
    <text evidence="12">Belongs to the DNA polymerase type-X family.</text>
</comment>
<dbReference type="SUPFAM" id="SSF47802">
    <property type="entry name" value="DNA polymerase beta, N-terminal domain-like"/>
    <property type="match status" value="1"/>
</dbReference>
<evidence type="ECO:0000256" key="6">
    <source>
        <dbReference type="ARBA" id="ARBA00022763"/>
    </source>
</evidence>
<dbReference type="GO" id="GO:0046872">
    <property type="term" value="F:metal ion binding"/>
    <property type="evidence" value="ECO:0007669"/>
    <property type="project" value="UniProtKB-UniRule"/>
</dbReference>
<evidence type="ECO:0000256" key="5">
    <source>
        <dbReference type="ARBA" id="ARBA00022705"/>
    </source>
</evidence>
<dbReference type="Pfam" id="PF14791">
    <property type="entry name" value="DNA_pol_B_thumb"/>
    <property type="match status" value="1"/>
</dbReference>
<proteinExistence type="inferred from homology"/>
<comment type="caution">
    <text evidence="14">The sequence shown here is derived from an EMBL/GenBank/DDBJ whole genome shotgun (WGS) entry which is preliminary data.</text>
</comment>
<dbReference type="InterPro" id="IPR002054">
    <property type="entry name" value="DNA-dir_DNA_pol_X"/>
</dbReference>
<dbReference type="InterPro" id="IPR037160">
    <property type="entry name" value="DNA_Pol_thumb_sf"/>
</dbReference>
<evidence type="ECO:0000313" key="15">
    <source>
        <dbReference type="Proteomes" id="UP000187209"/>
    </source>
</evidence>
<protein>
    <recommendedName>
        <fullName evidence="12">DNA polymerase</fullName>
        <ecNumber evidence="12">2.7.7.7</ecNumber>
    </recommendedName>
</protein>
<dbReference type="InterPro" id="IPR036420">
    <property type="entry name" value="BRCT_dom_sf"/>
</dbReference>
<dbReference type="GO" id="GO:0003887">
    <property type="term" value="F:DNA-directed DNA polymerase activity"/>
    <property type="evidence" value="ECO:0007669"/>
    <property type="project" value="UniProtKB-UniRule"/>
</dbReference>
<evidence type="ECO:0000313" key="14">
    <source>
        <dbReference type="EMBL" id="OMJ80130.1"/>
    </source>
</evidence>
<dbReference type="SMART" id="SM00483">
    <property type="entry name" value="POLXc"/>
    <property type="match status" value="1"/>
</dbReference>
<evidence type="ECO:0000256" key="8">
    <source>
        <dbReference type="ARBA" id="ARBA00023204"/>
    </source>
</evidence>
<dbReference type="PANTHER" id="PTHR11276:SF28">
    <property type="entry name" value="DNA POLYMERASE LAMBDA"/>
    <property type="match status" value="1"/>
</dbReference>
<sequence length="503" mass="57723">MIFDGYKICVLSGFAGFTKMSGEIISKNISKNGGTIIPLPQARNQTSNLTLIIVPEQSDEKMILKVMNLTSLPSCPLVSPNWAINSTNSKTLHDPNDYQIKKTELPIKRQSPQTYQSPPQSPFEAYKTLPLVPLSNSPEMNRTQTNPILNQNNTRLHDDLLQNKDKYMFTKEQPNLNEHITSVLEILMENYFLLRDRGRGFAYRSAIIVLKSHPEKIICGDQVGNLQKVGKKIKKKIQEILETGTLKRVKAMDEQSRLKAIKEFSKIWGVGSATADKLFTLGYRTLDDLRKNIPQFLNDNQRICLELFDEIKERIPREEVKEISDQVVEYAKLLLPNKDIEANTCGSYRRGKETCGDIDILLTFDDVLENKLFLRELVDYLIEKKVVTHVLILSENCKKHESFTFEGIAKKPDGLHRRLDIKIYPRKYYAWALMHFTGSANFNRSIRLFAKNKGLKLTDEGLFPAIRSHGETICGGNLVECYTEEDIFRLFDMPYKPPEQRDL</sequence>
<keyword evidence="15" id="KW-1185">Reference proteome</keyword>
<dbReference type="GO" id="GO:0006303">
    <property type="term" value="P:double-strand break repair via nonhomologous end joining"/>
    <property type="evidence" value="ECO:0007669"/>
    <property type="project" value="TreeGrafter"/>
</dbReference>
<evidence type="ECO:0000256" key="4">
    <source>
        <dbReference type="ARBA" id="ARBA00022695"/>
    </source>
</evidence>
<dbReference type="PANTHER" id="PTHR11276">
    <property type="entry name" value="DNA POLYMERASE TYPE-X FAMILY MEMBER"/>
    <property type="match status" value="1"/>
</dbReference>
<dbReference type="PRINTS" id="PR00870">
    <property type="entry name" value="DNAPOLXBETA"/>
</dbReference>
<dbReference type="CDD" id="cd00141">
    <property type="entry name" value="NT_POLXc"/>
    <property type="match status" value="1"/>
</dbReference>